<reference evidence="1" key="1">
    <citation type="submission" date="2023-05" db="EMBL/GenBank/DDBJ databases">
        <authorList>
            <person name="Stuckert A."/>
        </authorList>
    </citation>
    <scope>NUCLEOTIDE SEQUENCE</scope>
</reference>
<keyword evidence="2" id="KW-1185">Reference proteome</keyword>
<dbReference type="Proteomes" id="UP001162483">
    <property type="component" value="Unassembled WGS sequence"/>
</dbReference>
<name>A0ABN9ET46_9NEOB</name>
<dbReference type="EMBL" id="CATNWA010015880">
    <property type="protein sequence ID" value="CAI9587753.1"/>
    <property type="molecule type" value="Genomic_DNA"/>
</dbReference>
<proteinExistence type="predicted"/>
<accession>A0ABN9ET46</accession>
<evidence type="ECO:0000313" key="1">
    <source>
        <dbReference type="EMBL" id="CAI9587753.1"/>
    </source>
</evidence>
<organism evidence="1 2">
    <name type="scientific">Staurois parvus</name>
    <dbReference type="NCBI Taxonomy" id="386267"/>
    <lineage>
        <taxon>Eukaryota</taxon>
        <taxon>Metazoa</taxon>
        <taxon>Chordata</taxon>
        <taxon>Craniata</taxon>
        <taxon>Vertebrata</taxon>
        <taxon>Euteleostomi</taxon>
        <taxon>Amphibia</taxon>
        <taxon>Batrachia</taxon>
        <taxon>Anura</taxon>
        <taxon>Neobatrachia</taxon>
        <taxon>Ranoidea</taxon>
        <taxon>Ranidae</taxon>
        <taxon>Staurois</taxon>
    </lineage>
</organism>
<sequence>MHQRSNVN</sequence>
<comment type="caution">
    <text evidence="1">The sequence shown here is derived from an EMBL/GenBank/DDBJ whole genome shotgun (WGS) entry which is preliminary data.</text>
</comment>
<gene>
    <name evidence="1" type="ORF">SPARVUS_LOCUS10614684</name>
</gene>
<protein>
    <submittedName>
        <fullName evidence="1">Uncharacterized protein</fullName>
    </submittedName>
</protein>
<evidence type="ECO:0000313" key="2">
    <source>
        <dbReference type="Proteomes" id="UP001162483"/>
    </source>
</evidence>